<reference evidence="1" key="1">
    <citation type="submission" date="2022-02" db="EMBL/GenBank/DDBJ databases">
        <title>Plant Genome Project.</title>
        <authorList>
            <person name="Zhang R.-G."/>
        </authorList>
    </citation>
    <scope>NUCLEOTIDE SEQUENCE</scope>
    <source>
        <strain evidence="1">AT1</strain>
    </source>
</reference>
<keyword evidence="2" id="KW-1185">Reference proteome</keyword>
<sequence length="55" mass="7010">MEESSDIRGGEEDKRDCREIQREREREMGRDQRRERHREREKCRPWRFCLEEKSN</sequence>
<gene>
    <name evidence="1" type="ORF">RHMOL_Rhmol03G0009000</name>
</gene>
<dbReference type="EMBL" id="CM046390">
    <property type="protein sequence ID" value="KAI8562108.1"/>
    <property type="molecule type" value="Genomic_DNA"/>
</dbReference>
<dbReference type="Proteomes" id="UP001062846">
    <property type="component" value="Chromosome 3"/>
</dbReference>
<evidence type="ECO:0000313" key="2">
    <source>
        <dbReference type="Proteomes" id="UP001062846"/>
    </source>
</evidence>
<organism evidence="1 2">
    <name type="scientific">Rhododendron molle</name>
    <name type="common">Chinese azalea</name>
    <name type="synonym">Azalea mollis</name>
    <dbReference type="NCBI Taxonomy" id="49168"/>
    <lineage>
        <taxon>Eukaryota</taxon>
        <taxon>Viridiplantae</taxon>
        <taxon>Streptophyta</taxon>
        <taxon>Embryophyta</taxon>
        <taxon>Tracheophyta</taxon>
        <taxon>Spermatophyta</taxon>
        <taxon>Magnoliopsida</taxon>
        <taxon>eudicotyledons</taxon>
        <taxon>Gunneridae</taxon>
        <taxon>Pentapetalae</taxon>
        <taxon>asterids</taxon>
        <taxon>Ericales</taxon>
        <taxon>Ericaceae</taxon>
        <taxon>Ericoideae</taxon>
        <taxon>Rhodoreae</taxon>
        <taxon>Rhododendron</taxon>
    </lineage>
</organism>
<proteinExistence type="predicted"/>
<evidence type="ECO:0000313" key="1">
    <source>
        <dbReference type="EMBL" id="KAI8562108.1"/>
    </source>
</evidence>
<accession>A0ACC0PBH4</accession>
<comment type="caution">
    <text evidence="1">The sequence shown here is derived from an EMBL/GenBank/DDBJ whole genome shotgun (WGS) entry which is preliminary data.</text>
</comment>
<name>A0ACC0PBH4_RHOML</name>
<protein>
    <submittedName>
        <fullName evidence="1">Uncharacterized protein</fullName>
    </submittedName>
</protein>